<proteinExistence type="predicted"/>
<evidence type="ECO:0000256" key="1">
    <source>
        <dbReference type="SAM" id="Phobius"/>
    </source>
</evidence>
<keyword evidence="1" id="KW-0472">Membrane</keyword>
<accession>A0A3B0Y1M5</accession>
<dbReference type="EMBL" id="UOFI01000208">
    <property type="protein sequence ID" value="VAW70780.1"/>
    <property type="molecule type" value="Genomic_DNA"/>
</dbReference>
<keyword evidence="1" id="KW-1133">Transmembrane helix</keyword>
<feature type="transmembrane region" description="Helical" evidence="1">
    <location>
        <begin position="6"/>
        <end position="24"/>
    </location>
</feature>
<dbReference type="AlphaFoldDB" id="A0A3B0Y1M5"/>
<protein>
    <submittedName>
        <fullName evidence="2">Uncharacterized protein</fullName>
    </submittedName>
</protein>
<gene>
    <name evidence="2" type="ORF">MNBD_GAMMA09-1175</name>
</gene>
<evidence type="ECO:0000313" key="2">
    <source>
        <dbReference type="EMBL" id="VAW70780.1"/>
    </source>
</evidence>
<keyword evidence="1" id="KW-0812">Transmembrane</keyword>
<name>A0A3B0Y1M5_9ZZZZ</name>
<reference evidence="2" key="1">
    <citation type="submission" date="2018-06" db="EMBL/GenBank/DDBJ databases">
        <authorList>
            <person name="Zhirakovskaya E."/>
        </authorList>
    </citation>
    <scope>NUCLEOTIDE SEQUENCE</scope>
</reference>
<organism evidence="2">
    <name type="scientific">hydrothermal vent metagenome</name>
    <dbReference type="NCBI Taxonomy" id="652676"/>
    <lineage>
        <taxon>unclassified sequences</taxon>
        <taxon>metagenomes</taxon>
        <taxon>ecological metagenomes</taxon>
    </lineage>
</organism>
<sequence>MGFVFMLKYAFAGLLIIGAYFVFFNGSYPGTVEFQNHSLSSKQDNNDTIDKDIDIFSYRDKSNHHILIFAVKNDSKASLTDLSGLYLGNFKRQGFTFQKYGKRHLGLKSDEAIYMTETQSFEGIIIYIEKGGSPMPQKVTDGADVFNDLESFSF</sequence>